<organism evidence="2 3">
    <name type="scientific">Callosobruchus maculatus</name>
    <name type="common">Southern cowpea weevil</name>
    <name type="synonym">Pulse bruchid</name>
    <dbReference type="NCBI Taxonomy" id="64391"/>
    <lineage>
        <taxon>Eukaryota</taxon>
        <taxon>Metazoa</taxon>
        <taxon>Ecdysozoa</taxon>
        <taxon>Arthropoda</taxon>
        <taxon>Hexapoda</taxon>
        <taxon>Insecta</taxon>
        <taxon>Pterygota</taxon>
        <taxon>Neoptera</taxon>
        <taxon>Endopterygota</taxon>
        <taxon>Coleoptera</taxon>
        <taxon>Polyphaga</taxon>
        <taxon>Cucujiformia</taxon>
        <taxon>Chrysomeloidea</taxon>
        <taxon>Chrysomelidae</taxon>
        <taxon>Bruchinae</taxon>
        <taxon>Bruchini</taxon>
        <taxon>Callosobruchus</taxon>
    </lineage>
</organism>
<evidence type="ECO:0000256" key="1">
    <source>
        <dbReference type="SAM" id="MobiDB-lite"/>
    </source>
</evidence>
<gene>
    <name evidence="2" type="ORF">CALMAC_LOCUS16519</name>
</gene>
<dbReference type="EMBL" id="CAACVG010011434">
    <property type="protein sequence ID" value="VEN58062.1"/>
    <property type="molecule type" value="Genomic_DNA"/>
</dbReference>
<dbReference type="Proteomes" id="UP000410492">
    <property type="component" value="Unassembled WGS sequence"/>
</dbReference>
<dbReference type="OrthoDB" id="6781784at2759"/>
<feature type="non-terminal residue" evidence="2">
    <location>
        <position position="1"/>
    </location>
</feature>
<evidence type="ECO:0000313" key="2">
    <source>
        <dbReference type="EMBL" id="VEN58062.1"/>
    </source>
</evidence>
<sequence length="118" mass="13866">KISGSIQNFRKRKGTKASKETKSKIKTGNFVLVKLLHRGTEYCYVAMCTSVEEDDEVVFRKICDNTAKNSRELMIEMFLFIHVYHDQILEKLRKDSDEQLHFYLLMLVSDFNSQSSEY</sequence>
<reference evidence="2 3" key="1">
    <citation type="submission" date="2019-01" db="EMBL/GenBank/DDBJ databases">
        <authorList>
            <person name="Sayadi A."/>
        </authorList>
    </citation>
    <scope>NUCLEOTIDE SEQUENCE [LARGE SCALE GENOMIC DNA]</scope>
</reference>
<feature type="region of interest" description="Disordered" evidence="1">
    <location>
        <begin position="1"/>
        <end position="22"/>
    </location>
</feature>
<keyword evidence="3" id="KW-1185">Reference proteome</keyword>
<evidence type="ECO:0000313" key="3">
    <source>
        <dbReference type="Proteomes" id="UP000410492"/>
    </source>
</evidence>
<proteinExistence type="predicted"/>
<protein>
    <submittedName>
        <fullName evidence="2">Uncharacterized protein</fullName>
    </submittedName>
</protein>
<name>A0A653DCW9_CALMS</name>
<dbReference type="AlphaFoldDB" id="A0A653DCW9"/>
<accession>A0A653DCW9</accession>